<proteinExistence type="predicted"/>
<name>A0A1A8F8D4_9TELE</name>
<reference evidence="1" key="1">
    <citation type="submission" date="2016-05" db="EMBL/GenBank/DDBJ databases">
        <authorList>
            <person name="Lavstsen T."/>
            <person name="Jespersen J.S."/>
        </authorList>
    </citation>
    <scope>NUCLEOTIDE SEQUENCE</scope>
    <source>
        <tissue evidence="1">Brain</tissue>
    </source>
</reference>
<dbReference type="AlphaFoldDB" id="A0A1A8F8D4"/>
<gene>
    <name evidence="1" type="primary">CGI_10006815</name>
</gene>
<protein>
    <submittedName>
        <fullName evidence="1">Uncharacterized protein</fullName>
    </submittedName>
</protein>
<accession>A0A1A8F8D4</accession>
<evidence type="ECO:0000313" key="1">
    <source>
        <dbReference type="EMBL" id="SBQ55620.1"/>
    </source>
</evidence>
<reference evidence="1" key="2">
    <citation type="submission" date="2016-06" db="EMBL/GenBank/DDBJ databases">
        <title>The genome of a short-lived fish provides insights into sex chromosome evolution and the genetic control of aging.</title>
        <authorList>
            <person name="Reichwald K."/>
            <person name="Felder M."/>
            <person name="Petzold A."/>
            <person name="Koch P."/>
            <person name="Groth M."/>
            <person name="Platzer M."/>
        </authorList>
    </citation>
    <scope>NUCLEOTIDE SEQUENCE</scope>
    <source>
        <tissue evidence="1">Brain</tissue>
    </source>
</reference>
<sequence>SLCVSPLYVLAPGSVFSLRMRTLFSQRVLLKMAESRKRKGVFEVYEKKRKASEVGNKTRVFLGDSFQRWHSLKETVGLSTDAVVACLLLTGKLKFGMLLAGMHLRLLLEELYENKTCFLFVCAPLLLI</sequence>
<dbReference type="EMBL" id="HAEB01009093">
    <property type="protein sequence ID" value="SBQ55620.1"/>
    <property type="molecule type" value="Transcribed_RNA"/>
</dbReference>
<feature type="non-terminal residue" evidence="1">
    <location>
        <position position="128"/>
    </location>
</feature>
<feature type="non-terminal residue" evidence="1">
    <location>
        <position position="1"/>
    </location>
</feature>
<organism evidence="1">
    <name type="scientific">Nothobranchius korthausae</name>
    <dbReference type="NCBI Taxonomy" id="1143690"/>
    <lineage>
        <taxon>Eukaryota</taxon>
        <taxon>Metazoa</taxon>
        <taxon>Chordata</taxon>
        <taxon>Craniata</taxon>
        <taxon>Vertebrata</taxon>
        <taxon>Euteleostomi</taxon>
        <taxon>Actinopterygii</taxon>
        <taxon>Neopterygii</taxon>
        <taxon>Teleostei</taxon>
        <taxon>Neoteleostei</taxon>
        <taxon>Acanthomorphata</taxon>
        <taxon>Ovalentaria</taxon>
        <taxon>Atherinomorphae</taxon>
        <taxon>Cyprinodontiformes</taxon>
        <taxon>Nothobranchiidae</taxon>
        <taxon>Nothobranchius</taxon>
    </lineage>
</organism>